<evidence type="ECO:0000256" key="4">
    <source>
        <dbReference type="SAM" id="MobiDB-lite"/>
    </source>
</evidence>
<dbReference type="GO" id="GO:0003677">
    <property type="term" value="F:DNA binding"/>
    <property type="evidence" value="ECO:0007669"/>
    <property type="project" value="UniProtKB-KW"/>
</dbReference>
<dbReference type="PROSITE" id="PS51464">
    <property type="entry name" value="SIS"/>
    <property type="match status" value="1"/>
</dbReference>
<dbReference type="InterPro" id="IPR047640">
    <property type="entry name" value="RpiR-like"/>
</dbReference>
<dbReference type="RefSeq" id="WP_169276281.1">
    <property type="nucleotide sequence ID" value="NZ_JAAIIH010000018.1"/>
</dbReference>
<dbReference type="SUPFAM" id="SSF46689">
    <property type="entry name" value="Homeodomain-like"/>
    <property type="match status" value="1"/>
</dbReference>
<keyword evidence="8" id="KW-1185">Reference proteome</keyword>
<gene>
    <name evidence="7" type="ORF">G1C96_1788</name>
</gene>
<dbReference type="GO" id="GO:1901135">
    <property type="term" value="P:carbohydrate derivative metabolic process"/>
    <property type="evidence" value="ECO:0007669"/>
    <property type="project" value="InterPro"/>
</dbReference>
<dbReference type="CDD" id="cd05013">
    <property type="entry name" value="SIS_RpiR"/>
    <property type="match status" value="1"/>
</dbReference>
<evidence type="ECO:0000259" key="6">
    <source>
        <dbReference type="PROSITE" id="PS51464"/>
    </source>
</evidence>
<evidence type="ECO:0000256" key="3">
    <source>
        <dbReference type="ARBA" id="ARBA00023163"/>
    </source>
</evidence>
<dbReference type="InterPro" id="IPR001347">
    <property type="entry name" value="SIS_dom"/>
</dbReference>
<dbReference type="Pfam" id="PF01418">
    <property type="entry name" value="HTH_6"/>
    <property type="match status" value="1"/>
</dbReference>
<proteinExistence type="predicted"/>
<feature type="region of interest" description="Disordered" evidence="4">
    <location>
        <begin position="130"/>
        <end position="170"/>
    </location>
</feature>
<dbReference type="Pfam" id="PF01380">
    <property type="entry name" value="SIS"/>
    <property type="match status" value="1"/>
</dbReference>
<evidence type="ECO:0000313" key="8">
    <source>
        <dbReference type="Proteomes" id="UP000588277"/>
    </source>
</evidence>
<feature type="domain" description="SIS" evidence="6">
    <location>
        <begin position="198"/>
        <end position="339"/>
    </location>
</feature>
<organism evidence="7 8">
    <name type="scientific">Bifidobacterium moraviense</name>
    <dbReference type="NCBI Taxonomy" id="2675323"/>
    <lineage>
        <taxon>Bacteria</taxon>
        <taxon>Bacillati</taxon>
        <taxon>Actinomycetota</taxon>
        <taxon>Actinomycetes</taxon>
        <taxon>Bifidobacteriales</taxon>
        <taxon>Bifidobacteriaceae</taxon>
        <taxon>Bifidobacterium</taxon>
    </lineage>
</organism>
<dbReference type="Gene3D" id="3.40.50.10490">
    <property type="entry name" value="Glucose-6-phosphate isomerase like protein, domain 1"/>
    <property type="match status" value="1"/>
</dbReference>
<sequence length="359" mass="36679">MDIESMPVRSRILTMLPSLQTAERRVAEFLLQHADEGGDLTVSAVAAGSGASAGTVVRTCKSLGYQGYQQVRVLLARDSVTPAHAVAAAPLPVEVAASGAFVAAATAGFRADDTRDAAVGTGGNGFGSPVSAGHAKAADGPSGTGADDESGDAGVPGVLGAPGAPSTPGTRVIGHAVELARRMPLLMGMLSPAELDEAVRLTRRARRVLVIASGLSAPIGQSFTSRLIRCGIDAITFNDVIDQHIAGSMLGRDCVAFVISGSGVNAHALAAARSAAKAGATVIAMTYFAASPLTELADISLILEPPDFTFGQEIRDVSRVALMILTESVAGELGRETGRSHDAFTVISQHLEDADAEND</sequence>
<dbReference type="PROSITE" id="PS51071">
    <property type="entry name" value="HTH_RPIR"/>
    <property type="match status" value="1"/>
</dbReference>
<comment type="caution">
    <text evidence="7">The sequence shown here is derived from an EMBL/GenBank/DDBJ whole genome shotgun (WGS) entry which is preliminary data.</text>
</comment>
<feature type="compositionally biased region" description="Low complexity" evidence="4">
    <location>
        <begin position="152"/>
        <end position="164"/>
    </location>
</feature>
<dbReference type="PANTHER" id="PTHR30514">
    <property type="entry name" value="GLUCOKINASE"/>
    <property type="match status" value="1"/>
</dbReference>
<dbReference type="SUPFAM" id="SSF53697">
    <property type="entry name" value="SIS domain"/>
    <property type="match status" value="1"/>
</dbReference>
<evidence type="ECO:0000256" key="1">
    <source>
        <dbReference type="ARBA" id="ARBA00023015"/>
    </source>
</evidence>
<keyword evidence="3" id="KW-0804">Transcription</keyword>
<keyword evidence="2" id="KW-0238">DNA-binding</keyword>
<dbReference type="AlphaFoldDB" id="A0A7Y0F385"/>
<evidence type="ECO:0000256" key="2">
    <source>
        <dbReference type="ARBA" id="ARBA00023125"/>
    </source>
</evidence>
<dbReference type="GO" id="GO:0097367">
    <property type="term" value="F:carbohydrate derivative binding"/>
    <property type="evidence" value="ECO:0007669"/>
    <property type="project" value="InterPro"/>
</dbReference>
<dbReference type="InterPro" id="IPR009057">
    <property type="entry name" value="Homeodomain-like_sf"/>
</dbReference>
<evidence type="ECO:0000259" key="5">
    <source>
        <dbReference type="PROSITE" id="PS51071"/>
    </source>
</evidence>
<dbReference type="Gene3D" id="1.10.10.10">
    <property type="entry name" value="Winged helix-like DNA-binding domain superfamily/Winged helix DNA-binding domain"/>
    <property type="match status" value="1"/>
</dbReference>
<reference evidence="7 8" key="1">
    <citation type="submission" date="2020-02" db="EMBL/GenBank/DDBJ databases">
        <title>Characterization of phylogenetic diversity of novel bifidobacterial species isolated in Czech ZOOs.</title>
        <authorList>
            <person name="Lugli G.A."/>
            <person name="Vera N.B."/>
            <person name="Ventura M."/>
        </authorList>
    </citation>
    <scope>NUCLEOTIDE SEQUENCE [LARGE SCALE GENOMIC DNA]</scope>
    <source>
        <strain evidence="7 8">DSM 109958</strain>
    </source>
</reference>
<keyword evidence="1" id="KW-0805">Transcription regulation</keyword>
<dbReference type="InterPro" id="IPR046348">
    <property type="entry name" value="SIS_dom_sf"/>
</dbReference>
<accession>A0A7Y0F385</accession>
<dbReference type="GO" id="GO:0003700">
    <property type="term" value="F:DNA-binding transcription factor activity"/>
    <property type="evidence" value="ECO:0007669"/>
    <property type="project" value="InterPro"/>
</dbReference>
<dbReference type="Proteomes" id="UP000588277">
    <property type="component" value="Unassembled WGS sequence"/>
</dbReference>
<dbReference type="InterPro" id="IPR036388">
    <property type="entry name" value="WH-like_DNA-bd_sf"/>
</dbReference>
<name>A0A7Y0F385_9BIFI</name>
<dbReference type="PANTHER" id="PTHR30514:SF1">
    <property type="entry name" value="HTH-TYPE TRANSCRIPTIONAL REGULATOR HEXR-RELATED"/>
    <property type="match status" value="1"/>
</dbReference>
<feature type="domain" description="HTH rpiR-type" evidence="5">
    <location>
        <begin position="6"/>
        <end position="82"/>
    </location>
</feature>
<protein>
    <submittedName>
        <fullName evidence="7">RpiR family transcriptional regulator</fullName>
    </submittedName>
</protein>
<evidence type="ECO:0000313" key="7">
    <source>
        <dbReference type="EMBL" id="NMN01203.1"/>
    </source>
</evidence>
<dbReference type="InterPro" id="IPR000281">
    <property type="entry name" value="HTH_RpiR"/>
</dbReference>
<dbReference type="EMBL" id="JAAIIH010000018">
    <property type="protein sequence ID" value="NMN01203.1"/>
    <property type="molecule type" value="Genomic_DNA"/>
</dbReference>
<dbReference type="InterPro" id="IPR035472">
    <property type="entry name" value="RpiR-like_SIS"/>
</dbReference>